<keyword evidence="2" id="KW-1185">Reference proteome</keyword>
<dbReference type="HOGENOM" id="CLU_3143367_0_0_1"/>
<dbReference type="VEuPathDB" id="FungiDB:LEMA_P040950.1"/>
<dbReference type="Proteomes" id="UP000002668">
    <property type="component" value="Genome"/>
</dbReference>
<proteinExistence type="predicted"/>
<dbReference type="EMBL" id="FP929105">
    <property type="protein sequence ID" value="CBX93194.1"/>
    <property type="molecule type" value="Genomic_DNA"/>
</dbReference>
<protein>
    <submittedName>
        <fullName evidence="1">Predicted protein</fullName>
    </submittedName>
</protein>
<reference evidence="2" key="1">
    <citation type="journal article" date="2011" name="Nat. Commun.">
        <title>Effector diversification within compartments of the Leptosphaeria maculans genome affected by Repeat-Induced Point mutations.</title>
        <authorList>
            <person name="Rouxel T."/>
            <person name="Grandaubert J."/>
            <person name="Hane J.K."/>
            <person name="Hoede C."/>
            <person name="van de Wouw A.P."/>
            <person name="Couloux A."/>
            <person name="Dominguez V."/>
            <person name="Anthouard V."/>
            <person name="Bally P."/>
            <person name="Bourras S."/>
            <person name="Cozijnsen A.J."/>
            <person name="Ciuffetti L.M."/>
            <person name="Degrave A."/>
            <person name="Dilmaghani A."/>
            <person name="Duret L."/>
            <person name="Fudal I."/>
            <person name="Goodwin S.B."/>
            <person name="Gout L."/>
            <person name="Glaser N."/>
            <person name="Linglin J."/>
            <person name="Kema G.H.J."/>
            <person name="Lapalu N."/>
            <person name="Lawrence C.B."/>
            <person name="May K."/>
            <person name="Meyer M."/>
            <person name="Ollivier B."/>
            <person name="Poulain J."/>
            <person name="Schoch C.L."/>
            <person name="Simon A."/>
            <person name="Spatafora J.W."/>
            <person name="Stachowiak A."/>
            <person name="Turgeon B.G."/>
            <person name="Tyler B.M."/>
            <person name="Vincent D."/>
            <person name="Weissenbach J."/>
            <person name="Amselem J."/>
            <person name="Quesneville H."/>
            <person name="Oliver R.P."/>
            <person name="Wincker P."/>
            <person name="Balesdent M.-H."/>
            <person name="Howlett B.J."/>
        </authorList>
    </citation>
    <scope>NUCLEOTIDE SEQUENCE [LARGE SCALE GENOMIC DNA]</scope>
    <source>
        <strain evidence="2">JN3 / isolate v23.1.3 / race Av1-4-5-6-7-8</strain>
    </source>
</reference>
<dbReference type="AlphaFoldDB" id="E4ZPG9"/>
<evidence type="ECO:0000313" key="2">
    <source>
        <dbReference type="Proteomes" id="UP000002668"/>
    </source>
</evidence>
<gene>
    <name evidence="1" type="ORF">LEMA_P040950.1</name>
</gene>
<organism evidence="2">
    <name type="scientific">Leptosphaeria maculans (strain JN3 / isolate v23.1.3 / race Av1-4-5-6-7-8)</name>
    <name type="common">Blackleg fungus</name>
    <name type="synonym">Phoma lingam</name>
    <dbReference type="NCBI Taxonomy" id="985895"/>
    <lineage>
        <taxon>Eukaryota</taxon>
        <taxon>Fungi</taxon>
        <taxon>Dikarya</taxon>
        <taxon>Ascomycota</taxon>
        <taxon>Pezizomycotina</taxon>
        <taxon>Dothideomycetes</taxon>
        <taxon>Pleosporomycetidae</taxon>
        <taxon>Pleosporales</taxon>
        <taxon>Pleosporineae</taxon>
        <taxon>Leptosphaeriaceae</taxon>
        <taxon>Plenodomus</taxon>
        <taxon>Plenodomus lingam/Leptosphaeria maculans species complex</taxon>
    </lineage>
</organism>
<dbReference type="InParanoid" id="E4ZPG9"/>
<accession>E4ZPG9</accession>
<sequence length="49" mass="5388">MRLAIPASFFSSPLLPMLNADRVKFAAAITSRISREKIFSKPPKVAAKI</sequence>
<evidence type="ECO:0000313" key="1">
    <source>
        <dbReference type="EMBL" id="CBX93194.1"/>
    </source>
</evidence>
<name>E4ZPG9_LEPMJ</name>